<proteinExistence type="inferred from homology"/>
<evidence type="ECO:0000259" key="9">
    <source>
        <dbReference type="PROSITE" id="PS50164"/>
    </source>
</evidence>
<dbReference type="STRING" id="348151.IV55_GL002051"/>
<evidence type="ECO:0000256" key="1">
    <source>
        <dbReference type="ARBA" id="ARBA00022490"/>
    </source>
</evidence>
<keyword evidence="1 7" id="KW-0963">Cytoplasm</keyword>
<dbReference type="InterPro" id="IPR050066">
    <property type="entry name" value="UvrABC_protein_C"/>
</dbReference>
<dbReference type="Gene3D" id="3.40.1440.10">
    <property type="entry name" value="GIY-YIG endonuclease"/>
    <property type="match status" value="1"/>
</dbReference>
<keyword evidence="12" id="KW-1185">Reference proteome</keyword>
<comment type="function">
    <text evidence="7">The UvrABC repair system catalyzes the recognition and processing of DNA lesions. UvrC both incises the 5' and 3' sides of the lesion. The N-terminal half is responsible for the 3' incision and the C-terminal half is responsible for the 5' incision.</text>
</comment>
<dbReference type="Pfam" id="PF02151">
    <property type="entry name" value="UVR"/>
    <property type="match status" value="1"/>
</dbReference>
<dbReference type="FunFam" id="3.40.1440.10:FF:000001">
    <property type="entry name" value="UvrABC system protein C"/>
    <property type="match status" value="1"/>
</dbReference>
<dbReference type="PROSITE" id="PS50164">
    <property type="entry name" value="GIY_YIG"/>
    <property type="match status" value="1"/>
</dbReference>
<dbReference type="HAMAP" id="MF_00203">
    <property type="entry name" value="UvrC"/>
    <property type="match status" value="1"/>
</dbReference>
<dbReference type="CDD" id="cd10434">
    <property type="entry name" value="GIY-YIG_UvrC_Cho"/>
    <property type="match status" value="1"/>
</dbReference>
<dbReference type="SMART" id="SM00465">
    <property type="entry name" value="GIYc"/>
    <property type="match status" value="1"/>
</dbReference>
<comment type="similarity">
    <text evidence="7">Belongs to the UvrC family.</text>
</comment>
<dbReference type="InterPro" id="IPR047296">
    <property type="entry name" value="GIY-YIG_UvrC_Cho"/>
</dbReference>
<dbReference type="InterPro" id="IPR036876">
    <property type="entry name" value="UVR_dom_sf"/>
</dbReference>
<keyword evidence="5 7" id="KW-0234">DNA repair</keyword>
<dbReference type="AlphaFoldDB" id="A0A0R2L0S5"/>
<dbReference type="SUPFAM" id="SSF46600">
    <property type="entry name" value="C-terminal UvrC-binding domain of UvrB"/>
    <property type="match status" value="1"/>
</dbReference>
<dbReference type="GO" id="GO:0005737">
    <property type="term" value="C:cytoplasm"/>
    <property type="evidence" value="ECO:0007669"/>
    <property type="project" value="UniProtKB-SubCell"/>
</dbReference>
<dbReference type="Pfam" id="PF08459">
    <property type="entry name" value="UvrC_RNaseH_dom"/>
    <property type="match status" value="1"/>
</dbReference>
<evidence type="ECO:0000256" key="6">
    <source>
        <dbReference type="ARBA" id="ARBA00023236"/>
    </source>
</evidence>
<dbReference type="GO" id="GO:0006289">
    <property type="term" value="P:nucleotide-excision repair"/>
    <property type="evidence" value="ECO:0007669"/>
    <property type="project" value="UniProtKB-UniRule"/>
</dbReference>
<evidence type="ECO:0000256" key="7">
    <source>
        <dbReference type="HAMAP-Rule" id="MF_00203"/>
    </source>
</evidence>
<sequence>MRYNLTTDLTETGGGLVASEHIEHKLALLPGMPGCYLMKDINGTIIYVGKAKNLKNRVRSYFKSSHEGKTAQLVSHIVDFETIITSTDKEAFLLEITLIQKHQPYYNIKLKRGTGYPYIKVTNERDPRIIIASDVKKDGGYYFGPYPNVYAAEETLHFLQKVYPLRRCSGYQGRPCLYYHMGQCLGACFKEVPESAYEEQIKRIKSFLNGNTARVIKHLQTQMSEAADKMEFERAADLRDQLHYIDVTVEKQKIISNDQTPRDIFNFYMDKGWLSIQVFFVRQARLMKREKRLFPVVSTAAEEMQTFIMQFYNRKNAVLPREILVPAEIDADSRETIEEVLNVPVNIPQRGVRRDLMEMASKNARLVLEEKFRLLELDEHKTTGAMQEIADVLGLPPIRRIEAFDHSHEQGADLVSAMVVFEEGLPNKKLYRKYKLRTVDHADETASTMEVIRRRYTRLLKEHADLPDLILMDGGAIQMNAAKDVLENELGLAIPVAGMVKNDHHKTADLMFGEQDDHLNLDPKSQGFYLLQRIQDEVHRFAITFHRQLHNKNSLSSRLDQIQGVGPKTRAKLLKKYGSLKKIAAAPTSELHELGLADTVAQTVHVAVAAMVAGEAQQSLSYLDRQQQ</sequence>
<evidence type="ECO:0000313" key="12">
    <source>
        <dbReference type="Proteomes" id="UP000051139"/>
    </source>
</evidence>
<evidence type="ECO:0000313" key="11">
    <source>
        <dbReference type="EMBL" id="KRN95407.1"/>
    </source>
</evidence>
<evidence type="ECO:0000256" key="5">
    <source>
        <dbReference type="ARBA" id="ARBA00023204"/>
    </source>
</evidence>
<evidence type="ECO:0000256" key="4">
    <source>
        <dbReference type="ARBA" id="ARBA00022881"/>
    </source>
</evidence>
<evidence type="ECO:0000259" key="8">
    <source>
        <dbReference type="PROSITE" id="PS50151"/>
    </source>
</evidence>
<comment type="subunit">
    <text evidence="7">Interacts with UvrB in an incision complex.</text>
</comment>
<dbReference type="Gene3D" id="3.30.420.340">
    <property type="entry name" value="UvrC, RNAse H endonuclease domain"/>
    <property type="match status" value="1"/>
</dbReference>
<dbReference type="GO" id="GO:0003677">
    <property type="term" value="F:DNA binding"/>
    <property type="evidence" value="ECO:0007669"/>
    <property type="project" value="UniProtKB-UniRule"/>
</dbReference>
<dbReference type="FunFam" id="3.30.420.340:FF:000002">
    <property type="entry name" value="UvrABC system protein C"/>
    <property type="match status" value="1"/>
</dbReference>
<dbReference type="PATRIC" id="fig|348151.3.peg.2105"/>
<dbReference type="PROSITE" id="PS50151">
    <property type="entry name" value="UVR"/>
    <property type="match status" value="1"/>
</dbReference>
<organism evidence="11 12">
    <name type="scientific">Furfurilactobacillus siliginis</name>
    <dbReference type="NCBI Taxonomy" id="348151"/>
    <lineage>
        <taxon>Bacteria</taxon>
        <taxon>Bacillati</taxon>
        <taxon>Bacillota</taxon>
        <taxon>Bacilli</taxon>
        <taxon>Lactobacillales</taxon>
        <taxon>Lactobacillaceae</taxon>
        <taxon>Furfurilactobacillus</taxon>
    </lineage>
</organism>
<dbReference type="Proteomes" id="UP000051139">
    <property type="component" value="Unassembled WGS sequence"/>
</dbReference>
<dbReference type="Pfam" id="PF22920">
    <property type="entry name" value="UvrC_RNaseH"/>
    <property type="match status" value="1"/>
</dbReference>
<name>A0A0R2L0S5_9LACO</name>
<dbReference type="SUPFAM" id="SSF82771">
    <property type="entry name" value="GIY-YIG endonuclease"/>
    <property type="match status" value="1"/>
</dbReference>
<dbReference type="PANTHER" id="PTHR30562">
    <property type="entry name" value="UVRC/OXIDOREDUCTASE"/>
    <property type="match status" value="1"/>
</dbReference>
<dbReference type="InterPro" id="IPR001943">
    <property type="entry name" value="UVR_dom"/>
</dbReference>
<dbReference type="Pfam" id="PF01541">
    <property type="entry name" value="GIY-YIG"/>
    <property type="match status" value="1"/>
</dbReference>
<gene>
    <name evidence="7" type="primary">uvrC</name>
    <name evidence="11" type="ORF">IV55_GL002051</name>
</gene>
<dbReference type="InterPro" id="IPR035901">
    <property type="entry name" value="GIY-YIG_endonuc_sf"/>
</dbReference>
<dbReference type="GO" id="GO:0009432">
    <property type="term" value="P:SOS response"/>
    <property type="evidence" value="ECO:0007669"/>
    <property type="project" value="UniProtKB-UniRule"/>
</dbReference>
<comment type="subcellular location">
    <subcellularLocation>
        <location evidence="7">Cytoplasm</location>
    </subcellularLocation>
</comment>
<dbReference type="SUPFAM" id="SSF47781">
    <property type="entry name" value="RuvA domain 2-like"/>
    <property type="match status" value="1"/>
</dbReference>
<dbReference type="NCBIfam" id="TIGR00194">
    <property type="entry name" value="uvrC"/>
    <property type="match status" value="1"/>
</dbReference>
<dbReference type="InterPro" id="IPR000305">
    <property type="entry name" value="GIY-YIG_endonuc"/>
</dbReference>
<dbReference type="InterPro" id="IPR010994">
    <property type="entry name" value="RuvA_2-like"/>
</dbReference>
<dbReference type="GO" id="GO:0009380">
    <property type="term" value="C:excinuclease repair complex"/>
    <property type="evidence" value="ECO:0007669"/>
    <property type="project" value="InterPro"/>
</dbReference>
<accession>A0A0R2L0S5</accession>
<feature type="domain" description="GIY-YIG" evidence="9">
    <location>
        <begin position="31"/>
        <end position="108"/>
    </location>
</feature>
<dbReference type="InterPro" id="IPR004791">
    <property type="entry name" value="UvrC"/>
</dbReference>
<feature type="domain" description="UvrC family homology region profile" evidence="10">
    <location>
        <begin position="264"/>
        <end position="486"/>
    </location>
</feature>
<comment type="caution">
    <text evidence="11">The sequence shown here is derived from an EMBL/GenBank/DDBJ whole genome shotgun (WGS) entry which is preliminary data.</text>
</comment>
<keyword evidence="2 7" id="KW-0227">DNA damage</keyword>
<feature type="domain" description="UVR" evidence="8">
    <location>
        <begin position="213"/>
        <end position="248"/>
    </location>
</feature>
<evidence type="ECO:0000256" key="3">
    <source>
        <dbReference type="ARBA" id="ARBA00022769"/>
    </source>
</evidence>
<dbReference type="EMBL" id="JQCB01000009">
    <property type="protein sequence ID" value="KRN95407.1"/>
    <property type="molecule type" value="Genomic_DNA"/>
</dbReference>
<dbReference type="InterPro" id="IPR038476">
    <property type="entry name" value="UvrC_RNase_H_dom_sf"/>
</dbReference>
<dbReference type="GO" id="GO:0009381">
    <property type="term" value="F:excinuclease ABC activity"/>
    <property type="evidence" value="ECO:0007669"/>
    <property type="project" value="UniProtKB-UniRule"/>
</dbReference>
<dbReference type="PANTHER" id="PTHR30562:SF1">
    <property type="entry name" value="UVRABC SYSTEM PROTEIN C"/>
    <property type="match status" value="1"/>
</dbReference>
<keyword evidence="6 7" id="KW-0742">SOS response</keyword>
<dbReference type="InterPro" id="IPR001162">
    <property type="entry name" value="UvrC_RNase_H_dom"/>
</dbReference>
<reference evidence="11 12" key="1">
    <citation type="journal article" date="2015" name="Genome Announc.">
        <title>Expanding the biotechnology potential of lactobacilli through comparative genomics of 213 strains and associated genera.</title>
        <authorList>
            <person name="Sun Z."/>
            <person name="Harris H.M."/>
            <person name="McCann A."/>
            <person name="Guo C."/>
            <person name="Argimon S."/>
            <person name="Zhang W."/>
            <person name="Yang X."/>
            <person name="Jeffery I.B."/>
            <person name="Cooney J.C."/>
            <person name="Kagawa T.F."/>
            <person name="Liu W."/>
            <person name="Song Y."/>
            <person name="Salvetti E."/>
            <person name="Wrobel A."/>
            <person name="Rasinkangas P."/>
            <person name="Parkhill J."/>
            <person name="Rea M.C."/>
            <person name="O'Sullivan O."/>
            <person name="Ritari J."/>
            <person name="Douillard F.P."/>
            <person name="Paul Ross R."/>
            <person name="Yang R."/>
            <person name="Briner A.E."/>
            <person name="Felis G.E."/>
            <person name="de Vos W.M."/>
            <person name="Barrangou R."/>
            <person name="Klaenhammer T.R."/>
            <person name="Caufield P.W."/>
            <person name="Cui Y."/>
            <person name="Zhang H."/>
            <person name="O'Toole P.W."/>
        </authorList>
    </citation>
    <scope>NUCLEOTIDE SEQUENCE [LARGE SCALE GENOMIC DNA]</scope>
    <source>
        <strain evidence="11 12">DSM 22696</strain>
    </source>
</reference>
<keyword evidence="3 7" id="KW-0228">DNA excision</keyword>
<evidence type="ECO:0000259" key="10">
    <source>
        <dbReference type="PROSITE" id="PS50165"/>
    </source>
</evidence>
<evidence type="ECO:0000256" key="2">
    <source>
        <dbReference type="ARBA" id="ARBA00022763"/>
    </source>
</evidence>
<keyword evidence="4 7" id="KW-0267">Excision nuclease</keyword>
<dbReference type="Pfam" id="PF14520">
    <property type="entry name" value="HHH_5"/>
    <property type="match status" value="1"/>
</dbReference>
<dbReference type="Gene3D" id="1.10.150.20">
    <property type="entry name" value="5' to 3' exonuclease, C-terminal subdomain"/>
    <property type="match status" value="1"/>
</dbReference>
<dbReference type="PROSITE" id="PS50165">
    <property type="entry name" value="UVRC"/>
    <property type="match status" value="1"/>
</dbReference>
<dbReference type="Gene3D" id="4.10.860.10">
    <property type="entry name" value="UVR domain"/>
    <property type="match status" value="1"/>
</dbReference>
<protein>
    <recommendedName>
        <fullName evidence="7">UvrABC system protein C</fullName>
        <shortName evidence="7">Protein UvrC</shortName>
    </recommendedName>
    <alternativeName>
        <fullName evidence="7">Excinuclease ABC subunit C</fullName>
    </alternativeName>
</protein>